<keyword evidence="13" id="KW-0156">Chromatin regulator</keyword>
<name>A0A8J2KG59_9HEXA</name>
<dbReference type="SMART" id="SM00317">
    <property type="entry name" value="SET"/>
    <property type="match status" value="1"/>
</dbReference>
<dbReference type="InterPro" id="IPR044437">
    <property type="entry name" value="SETD2/Set2_SET"/>
</dbReference>
<dbReference type="OrthoDB" id="308383at2759"/>
<evidence type="ECO:0000256" key="7">
    <source>
        <dbReference type="ARBA" id="ARBA00022603"/>
    </source>
</evidence>
<dbReference type="Pfam" id="PF00397">
    <property type="entry name" value="WW"/>
    <property type="match status" value="1"/>
</dbReference>
<dbReference type="Proteomes" id="UP000708208">
    <property type="component" value="Unassembled WGS sequence"/>
</dbReference>
<dbReference type="PROSITE" id="PS50868">
    <property type="entry name" value="POST_SET"/>
    <property type="match status" value="1"/>
</dbReference>
<feature type="region of interest" description="Disordered" evidence="17">
    <location>
        <begin position="1386"/>
        <end position="1440"/>
    </location>
</feature>
<sequence length="1544" mass="172911">MSKTPGDAAQAEVECDTKAEVEVDTTATATAAVKKKRGRPKKNPIVLPPSVNVSPDINPGPTPTGVAGPKKKGRGRQPKRTVVEEIVEIAETVPVVAEPECVPSPDVTCPSPDVTGEVEHINIEFNNNINPTVENSCNPEESHSSVVNAKPEVLETQPVVSGENKVAVVEATTPGPDVSNSVKGVSSINPQGSSFLGTTDIFERKYSPGFIPGLDLDAGDDNTAKVETNTINFGSFMAKKLLFPMEKLKEKEPEAVVDDKSEDADNKIRRSSRIKSLEESRGPRKRREVVFSTLEPMSASSSRSHSVAGDDDSNSNSSLSMEISAVNSPVGEEATGRSNPDVSMTSVAPGLTNSASLSFTNILTCSANCSPNGSLKPLKVKSRWRYSLDAESLKLAENSAESVVSTNAEQSAEAVSSVSASVKYITPPLVNMVKKPGFIMHDVLDEELIEKLKKFDGIEESIFFTERKISKESKYMICDCYLSKEDIIRGEIGCNEDCLNRLLMVECGSRCPTGEGCTNKKFQRKEYSKLEVFKTEKKGHGLRTIDPVPAGGFVIEYVGEVLNPRGFTQRTREYAKEKQEHFYFMALRSDTIIDATLKGNCSRFINHSCEPNCETQKWTVNGELRIGFFTLRDLEAGEEITFDYQFQRYGKKAQKCFCQSEKCRGWIGGEEEEYEEDDSENKEPETADEYEFEIMERKVKAKPGRRKKKQTVSSNEFGDRFMEELATLEKTGLKNRNQTLMLCRLMVRAEDWDARERILKILTNGDQPCRRLFLDYHGLKLLHGWMSILPLPDAGNELITNDSYHTLFLKALGSLPIPNKTLLNDSQILSLVEKWSELVLLQEVVKVEVIKEEPIIEPESVIIDSAIPESTQSEAEPAKAPEEVPDQQEVTVKEEKLDSVNVVDSSVNDAETVVVVPNETSQEVQSTELETSMETKVTLEPVKFVFVDVAKQLLQEWADLKEVFRIPKKERVEQMKEHEREADIGVATALKESKESGYDRDGRSKIGRKGDRRLQTLDSYLPYNRSFREYVNQYSNMSKEERRLMFAQQVAEQEKETQKQRQMQDEMVLLHQERCRLLNLDAATTPIVDPSGVYYLDPKTITWKEIDPDDPTIPPELLLLVQAAMNPPLPDRAVPIAMIPPEEPAEASFPPWPEGFPPPPPLPPNKLPFGWEMVPDDDGRFYYYHLQTQEVTWVIPSPGTSEASDLSSSKGSSDSEEDSDQEDEMEAMDVDITGENSIIIEDLEKASKSLERRERRKLSGLVQERIISPRSEDDKPLLSQKAIRARKLELMAEKLHGVHPDELEDETVENIDILVQAVCETQDLQDVSPQEITTEVISDSLPTCSSEKKRKIAPSAEQNVIIEADIPDEAAELPEEQLDEKMVEPFTEKSVGGSTNPLVKTDVSSHEKSASSKSSNKSSDKKKLHKKSKSSCKKSTDKVELARRLKEKKSSEEYFRNQIANVIVQNLNPYRKPDCKNGRITSTEHFKHLARKLTHMVTTKEVKHCKNAKTLVVNDSVRHKTKEFVKKYMGKFAGRDYEPSPQDS</sequence>
<feature type="domain" description="AWS" evidence="21">
    <location>
        <begin position="473"/>
        <end position="526"/>
    </location>
</feature>
<keyword evidence="12" id="KW-0862">Zinc</keyword>
<dbReference type="CDD" id="cd00201">
    <property type="entry name" value="WW"/>
    <property type="match status" value="1"/>
</dbReference>
<keyword evidence="4" id="KW-0158">Chromosome</keyword>
<keyword evidence="7" id="KW-0489">Methyltransferase</keyword>
<dbReference type="GO" id="GO:0032259">
    <property type="term" value="P:methylation"/>
    <property type="evidence" value="ECO:0007669"/>
    <property type="project" value="UniProtKB-KW"/>
</dbReference>
<evidence type="ECO:0000259" key="20">
    <source>
        <dbReference type="PROSITE" id="PS50868"/>
    </source>
</evidence>
<dbReference type="Pfam" id="PF08236">
    <property type="entry name" value="SRI"/>
    <property type="match status" value="1"/>
</dbReference>
<dbReference type="GO" id="GO:0046872">
    <property type="term" value="F:metal ion binding"/>
    <property type="evidence" value="ECO:0007669"/>
    <property type="project" value="UniProtKB-KW"/>
</dbReference>
<keyword evidence="10" id="KW-0479">Metal-binding</keyword>
<dbReference type="GO" id="GO:0006355">
    <property type="term" value="P:regulation of DNA-templated transcription"/>
    <property type="evidence" value="ECO:0007669"/>
    <property type="project" value="InterPro"/>
</dbReference>
<evidence type="ECO:0000259" key="18">
    <source>
        <dbReference type="PROSITE" id="PS50020"/>
    </source>
</evidence>
<dbReference type="InterPro" id="IPR013257">
    <property type="entry name" value="SRI"/>
</dbReference>
<feature type="compositionally biased region" description="Basic and acidic residues" evidence="17">
    <location>
        <begin position="251"/>
        <end position="268"/>
    </location>
</feature>
<dbReference type="GO" id="GO:0005694">
    <property type="term" value="C:chromosome"/>
    <property type="evidence" value="ECO:0007669"/>
    <property type="project" value="UniProtKB-SubCell"/>
</dbReference>
<evidence type="ECO:0000256" key="15">
    <source>
        <dbReference type="ARBA" id="ARBA00023163"/>
    </source>
</evidence>
<evidence type="ECO:0000259" key="19">
    <source>
        <dbReference type="PROSITE" id="PS50280"/>
    </source>
</evidence>
<evidence type="ECO:0000313" key="23">
    <source>
        <dbReference type="Proteomes" id="UP000708208"/>
    </source>
</evidence>
<dbReference type="GO" id="GO:0005634">
    <property type="term" value="C:nucleus"/>
    <property type="evidence" value="ECO:0007669"/>
    <property type="project" value="UniProtKB-SubCell"/>
</dbReference>
<keyword evidence="15" id="KW-0804">Transcription</keyword>
<evidence type="ECO:0000256" key="8">
    <source>
        <dbReference type="ARBA" id="ARBA00022679"/>
    </source>
</evidence>
<evidence type="ECO:0000256" key="5">
    <source>
        <dbReference type="ARBA" id="ARBA00022473"/>
    </source>
</evidence>
<dbReference type="SMART" id="SM00508">
    <property type="entry name" value="PostSET"/>
    <property type="match status" value="1"/>
</dbReference>
<keyword evidence="9" id="KW-0949">S-adenosyl-L-methionine</keyword>
<feature type="domain" description="SET" evidence="19">
    <location>
        <begin position="528"/>
        <end position="645"/>
    </location>
</feature>
<evidence type="ECO:0000256" key="13">
    <source>
        <dbReference type="ARBA" id="ARBA00022853"/>
    </source>
</evidence>
<dbReference type="Pfam" id="PF00856">
    <property type="entry name" value="SET"/>
    <property type="match status" value="1"/>
</dbReference>
<feature type="region of interest" description="Disordered" evidence="17">
    <location>
        <begin position="867"/>
        <end position="888"/>
    </location>
</feature>
<proteinExistence type="predicted"/>
<evidence type="ECO:0000256" key="9">
    <source>
        <dbReference type="ARBA" id="ARBA00022691"/>
    </source>
</evidence>
<evidence type="ECO:0000256" key="1">
    <source>
        <dbReference type="ARBA" id="ARBA00004123"/>
    </source>
</evidence>
<evidence type="ECO:0000256" key="17">
    <source>
        <dbReference type="SAM" id="MobiDB-lite"/>
    </source>
</evidence>
<feature type="compositionally biased region" description="Low complexity" evidence="17">
    <location>
        <begin position="1201"/>
        <end position="1212"/>
    </location>
</feature>
<dbReference type="PROSITE" id="PS51215">
    <property type="entry name" value="AWS"/>
    <property type="match status" value="1"/>
</dbReference>
<feature type="compositionally biased region" description="Acidic residues" evidence="17">
    <location>
        <begin position="1214"/>
        <end position="1225"/>
    </location>
</feature>
<feature type="region of interest" description="Disordered" evidence="17">
    <location>
        <begin position="1195"/>
        <end position="1225"/>
    </location>
</feature>
<keyword evidence="23" id="KW-1185">Reference proteome</keyword>
<comment type="caution">
    <text evidence="22">The sequence shown here is derived from an EMBL/GenBank/DDBJ whole genome shotgun (WGS) entry which is preliminary data.</text>
</comment>
<reference evidence="22" key="1">
    <citation type="submission" date="2021-06" db="EMBL/GenBank/DDBJ databases">
        <authorList>
            <person name="Hodson N. C."/>
            <person name="Mongue J. A."/>
            <person name="Jaron S. K."/>
        </authorList>
    </citation>
    <scope>NUCLEOTIDE SEQUENCE</scope>
</reference>
<keyword evidence="6" id="KW-0597">Phosphoprotein</keyword>
<keyword evidence="5" id="KW-0217">Developmental protein</keyword>
<evidence type="ECO:0000259" key="21">
    <source>
        <dbReference type="PROSITE" id="PS51215"/>
    </source>
</evidence>
<evidence type="ECO:0000313" key="22">
    <source>
        <dbReference type="EMBL" id="CAG7725604.1"/>
    </source>
</evidence>
<feature type="domain" description="Post-SET" evidence="20">
    <location>
        <begin position="652"/>
        <end position="668"/>
    </location>
</feature>
<evidence type="ECO:0000256" key="12">
    <source>
        <dbReference type="ARBA" id="ARBA00022833"/>
    </source>
</evidence>
<keyword evidence="16" id="KW-0539">Nucleus</keyword>
<comment type="subcellular location">
    <subcellularLocation>
        <location evidence="2">Chromosome</location>
    </subcellularLocation>
    <subcellularLocation>
        <location evidence="1">Nucleus</location>
    </subcellularLocation>
</comment>
<dbReference type="CDD" id="cd19172">
    <property type="entry name" value="SET_SETD2"/>
    <property type="match status" value="1"/>
</dbReference>
<keyword evidence="8" id="KW-0808">Transferase</keyword>
<dbReference type="GO" id="GO:0030154">
    <property type="term" value="P:cell differentiation"/>
    <property type="evidence" value="ECO:0007669"/>
    <property type="project" value="UniProtKB-KW"/>
</dbReference>
<keyword evidence="11" id="KW-0221">Differentiation</keyword>
<dbReference type="InterPro" id="IPR001202">
    <property type="entry name" value="WW_dom"/>
</dbReference>
<evidence type="ECO:0000256" key="16">
    <source>
        <dbReference type="ARBA" id="ARBA00023242"/>
    </source>
</evidence>
<dbReference type="PROSITE" id="PS50280">
    <property type="entry name" value="SET"/>
    <property type="match status" value="1"/>
</dbReference>
<dbReference type="SMART" id="SM00570">
    <property type="entry name" value="AWS"/>
    <property type="match status" value="1"/>
</dbReference>
<dbReference type="FunFam" id="2.170.270.10:FF:000016">
    <property type="entry name" value="Histone-lysine N-methyltransferase"/>
    <property type="match status" value="1"/>
</dbReference>
<feature type="compositionally biased region" description="Basic residues" evidence="17">
    <location>
        <begin position="69"/>
        <end position="79"/>
    </location>
</feature>
<evidence type="ECO:0000256" key="6">
    <source>
        <dbReference type="ARBA" id="ARBA00022553"/>
    </source>
</evidence>
<dbReference type="Pfam" id="PF17907">
    <property type="entry name" value="AWS"/>
    <property type="match status" value="1"/>
</dbReference>
<feature type="domain" description="WW" evidence="18">
    <location>
        <begin position="1165"/>
        <end position="1198"/>
    </location>
</feature>
<evidence type="ECO:0000256" key="4">
    <source>
        <dbReference type="ARBA" id="ARBA00022454"/>
    </source>
</evidence>
<dbReference type="PANTHER" id="PTHR46711:SF1">
    <property type="entry name" value="HISTONE-LYSINE N-METHYLTRANSFERASE SETD2"/>
    <property type="match status" value="1"/>
</dbReference>
<organism evidence="22 23">
    <name type="scientific">Allacma fusca</name>
    <dbReference type="NCBI Taxonomy" id="39272"/>
    <lineage>
        <taxon>Eukaryota</taxon>
        <taxon>Metazoa</taxon>
        <taxon>Ecdysozoa</taxon>
        <taxon>Arthropoda</taxon>
        <taxon>Hexapoda</taxon>
        <taxon>Collembola</taxon>
        <taxon>Symphypleona</taxon>
        <taxon>Sminthuridae</taxon>
        <taxon>Allacma</taxon>
    </lineage>
</organism>
<evidence type="ECO:0000256" key="2">
    <source>
        <dbReference type="ARBA" id="ARBA00004286"/>
    </source>
</evidence>
<evidence type="ECO:0000256" key="11">
    <source>
        <dbReference type="ARBA" id="ARBA00022782"/>
    </source>
</evidence>
<dbReference type="InterPro" id="IPR003616">
    <property type="entry name" value="Post-SET_dom"/>
</dbReference>
<dbReference type="EC" id="2.1.1.359" evidence="3"/>
<dbReference type="PANTHER" id="PTHR46711">
    <property type="entry name" value="HISTONE-LYSINE N-METHYLTRANSFERASE SETD2"/>
    <property type="match status" value="1"/>
</dbReference>
<evidence type="ECO:0000256" key="10">
    <source>
        <dbReference type="ARBA" id="ARBA00022723"/>
    </source>
</evidence>
<feature type="compositionally biased region" description="Basic residues" evidence="17">
    <location>
        <begin position="33"/>
        <end position="42"/>
    </location>
</feature>
<keyword evidence="14" id="KW-0805">Transcription regulation</keyword>
<dbReference type="PROSITE" id="PS50020">
    <property type="entry name" value="WW_DOMAIN_2"/>
    <property type="match status" value="1"/>
</dbReference>
<evidence type="ECO:0000256" key="14">
    <source>
        <dbReference type="ARBA" id="ARBA00023015"/>
    </source>
</evidence>
<feature type="compositionally biased region" description="Basic residues" evidence="17">
    <location>
        <begin position="1420"/>
        <end position="1432"/>
    </location>
</feature>
<protein>
    <recommendedName>
        <fullName evidence="3">[histone H3]-lysine(36) N-trimethyltransferase</fullName>
        <ecNumber evidence="3">2.1.1.359</ecNumber>
    </recommendedName>
</protein>
<dbReference type="GO" id="GO:0140955">
    <property type="term" value="F:histone H3K36 trimethyltransferase activity"/>
    <property type="evidence" value="ECO:0007669"/>
    <property type="project" value="UniProtKB-EC"/>
</dbReference>
<accession>A0A8J2KG59</accession>
<dbReference type="InterPro" id="IPR042294">
    <property type="entry name" value="SETD2_animal"/>
</dbReference>
<gene>
    <name evidence="22" type="ORF">AFUS01_LOCUS14555</name>
</gene>
<dbReference type="EMBL" id="CAJVCH010124294">
    <property type="protein sequence ID" value="CAG7725604.1"/>
    <property type="molecule type" value="Genomic_DNA"/>
</dbReference>
<feature type="region of interest" description="Disordered" evidence="17">
    <location>
        <begin position="31"/>
        <end position="80"/>
    </location>
</feature>
<dbReference type="InterPro" id="IPR006560">
    <property type="entry name" value="AWS_dom"/>
</dbReference>
<feature type="region of interest" description="Disordered" evidence="17">
    <location>
        <begin position="251"/>
        <end position="319"/>
    </location>
</feature>
<dbReference type="InterPro" id="IPR001214">
    <property type="entry name" value="SET_dom"/>
</dbReference>
<evidence type="ECO:0000256" key="3">
    <source>
        <dbReference type="ARBA" id="ARBA00012178"/>
    </source>
</evidence>
<dbReference type="SMART" id="SM00456">
    <property type="entry name" value="WW"/>
    <property type="match status" value="1"/>
</dbReference>